<dbReference type="Gene3D" id="3.90.1150.10">
    <property type="entry name" value="Aspartate Aminotransferase, domain 1"/>
    <property type="match status" value="1"/>
</dbReference>
<dbReference type="Pfam" id="PF00266">
    <property type="entry name" value="Aminotran_5"/>
    <property type="match status" value="1"/>
</dbReference>
<comment type="cofactor">
    <cofactor evidence="1 7">
        <name>pyridoxal 5'-phosphate</name>
        <dbReference type="ChEBI" id="CHEBI:597326"/>
    </cofactor>
</comment>
<dbReference type="OrthoDB" id="9804366at2"/>
<organism evidence="10 11">
    <name type="scientific">Eubacterium uniforme</name>
    <dbReference type="NCBI Taxonomy" id="39495"/>
    <lineage>
        <taxon>Bacteria</taxon>
        <taxon>Bacillati</taxon>
        <taxon>Bacillota</taxon>
        <taxon>Clostridia</taxon>
        <taxon>Eubacteriales</taxon>
        <taxon>Eubacteriaceae</taxon>
        <taxon>Eubacterium</taxon>
    </lineage>
</organism>
<evidence type="ECO:0000259" key="9">
    <source>
        <dbReference type="Pfam" id="PF00266"/>
    </source>
</evidence>
<protein>
    <recommendedName>
        <fullName evidence="3 8">Cysteine desulfurase</fullName>
        <ecNumber evidence="3 8">2.8.1.7</ecNumber>
    </recommendedName>
</protein>
<dbReference type="PANTHER" id="PTHR43586">
    <property type="entry name" value="CYSTEINE DESULFURASE"/>
    <property type="match status" value="1"/>
</dbReference>
<evidence type="ECO:0000256" key="5">
    <source>
        <dbReference type="ARBA" id="ARBA00022898"/>
    </source>
</evidence>
<dbReference type="InterPro" id="IPR015424">
    <property type="entry name" value="PyrdxlP-dep_Trfase"/>
</dbReference>
<dbReference type="CDD" id="cd06453">
    <property type="entry name" value="SufS_like"/>
    <property type="match status" value="1"/>
</dbReference>
<dbReference type="EMBL" id="FUXZ01000004">
    <property type="protein sequence ID" value="SKA62703.1"/>
    <property type="molecule type" value="Genomic_DNA"/>
</dbReference>
<dbReference type="Proteomes" id="UP000190814">
    <property type="component" value="Unassembled WGS sequence"/>
</dbReference>
<comment type="similarity">
    <text evidence="2 8">Belongs to the class-V pyridoxal-phosphate-dependent aminotransferase family. Csd subfamily.</text>
</comment>
<evidence type="ECO:0000313" key="10">
    <source>
        <dbReference type="EMBL" id="SKA62703.1"/>
    </source>
</evidence>
<evidence type="ECO:0000256" key="6">
    <source>
        <dbReference type="ARBA" id="ARBA00050776"/>
    </source>
</evidence>
<comment type="catalytic activity">
    <reaction evidence="6 8">
        <text>(sulfur carrier)-H + L-cysteine = (sulfur carrier)-SH + L-alanine</text>
        <dbReference type="Rhea" id="RHEA:43892"/>
        <dbReference type="Rhea" id="RHEA-COMP:14737"/>
        <dbReference type="Rhea" id="RHEA-COMP:14739"/>
        <dbReference type="ChEBI" id="CHEBI:29917"/>
        <dbReference type="ChEBI" id="CHEBI:35235"/>
        <dbReference type="ChEBI" id="CHEBI:57972"/>
        <dbReference type="ChEBI" id="CHEBI:64428"/>
        <dbReference type="EC" id="2.8.1.7"/>
    </reaction>
</comment>
<keyword evidence="11" id="KW-1185">Reference proteome</keyword>
<sequence length="423" mass="47573">MNITNNDEIVGLSEKNLIDINKVRDSFPFFEKYKNLIYFDNAATSQRPKCVIDAMNEYDFFHNANPYRGIYDLSVDATERYENARKKVATFIGATKASEIIFTRNTTESINLLSHSLGEICINEGDEIIISIAEHHSNMLPWRTLAKRKNATIKYLECTDEGEFLLDDYKNLLSEKTKIIALTGMSNVFGRVTDIKKFATLAHEHGAYFVLDAAQSALHTINDVKANDIDFMCFSGHKMLGPMGIGVLYGREEILDRMPPFLYGGEMIEYVSREDVSFAELPNKFEAGTVNVSGVVGLAKAIEYIKDLGQEHIIEAEKNLSDYAFAEIMKVPHIQIIGGKKADEHRGIISFSIDDVHSHDVAAICASEGIAIRAGHHCAAPLHQHLGLNSSNRISLMFYNTREEVDRCMEVLARVRRLMGYND</sequence>
<dbReference type="PANTHER" id="PTHR43586:SF8">
    <property type="entry name" value="CYSTEINE DESULFURASE 1, CHLOROPLASTIC"/>
    <property type="match status" value="1"/>
</dbReference>
<evidence type="ECO:0000313" key="11">
    <source>
        <dbReference type="Proteomes" id="UP000190814"/>
    </source>
</evidence>
<dbReference type="SUPFAM" id="SSF53383">
    <property type="entry name" value="PLP-dependent transferases"/>
    <property type="match status" value="1"/>
</dbReference>
<dbReference type="InterPro" id="IPR000192">
    <property type="entry name" value="Aminotrans_V_dom"/>
</dbReference>
<dbReference type="GO" id="GO:0031071">
    <property type="term" value="F:cysteine desulfurase activity"/>
    <property type="evidence" value="ECO:0007669"/>
    <property type="project" value="UniProtKB-UniRule"/>
</dbReference>
<dbReference type="InterPro" id="IPR016454">
    <property type="entry name" value="Cysteine_dSase"/>
</dbReference>
<dbReference type="InterPro" id="IPR020578">
    <property type="entry name" value="Aminotrans_V_PyrdxlP_BS"/>
</dbReference>
<proteinExistence type="inferred from homology"/>
<evidence type="ECO:0000256" key="7">
    <source>
        <dbReference type="RuleBase" id="RU004504"/>
    </source>
</evidence>
<keyword evidence="10" id="KW-0456">Lyase</keyword>
<dbReference type="PIRSF" id="PIRSF005572">
    <property type="entry name" value="NifS"/>
    <property type="match status" value="1"/>
</dbReference>
<dbReference type="RefSeq" id="WP_078765566.1">
    <property type="nucleotide sequence ID" value="NZ_FUXZ01000004.1"/>
</dbReference>
<dbReference type="GO" id="GO:0016829">
    <property type="term" value="F:lyase activity"/>
    <property type="evidence" value="ECO:0007669"/>
    <property type="project" value="UniProtKB-KW"/>
</dbReference>
<dbReference type="InterPro" id="IPR015421">
    <property type="entry name" value="PyrdxlP-dep_Trfase_major"/>
</dbReference>
<keyword evidence="4 8" id="KW-0808">Transferase</keyword>
<evidence type="ECO:0000256" key="3">
    <source>
        <dbReference type="ARBA" id="ARBA00012239"/>
    </source>
</evidence>
<name>A0A1T4VCR9_9FIRM</name>
<feature type="domain" description="Aminotransferase class V" evidence="9">
    <location>
        <begin position="37"/>
        <end position="407"/>
    </location>
</feature>
<dbReference type="GO" id="GO:0006534">
    <property type="term" value="P:cysteine metabolic process"/>
    <property type="evidence" value="ECO:0007669"/>
    <property type="project" value="UniProtKB-UniRule"/>
</dbReference>
<keyword evidence="5 8" id="KW-0663">Pyridoxal phosphate</keyword>
<comment type="function">
    <text evidence="8">Catalyzes the removal of elemental sulfur and selenium atoms from L-cysteine, L-cystine, L-selenocysteine, and L-selenocystine to produce L-alanine.</text>
</comment>
<dbReference type="PROSITE" id="PS00595">
    <property type="entry name" value="AA_TRANSFER_CLASS_5"/>
    <property type="match status" value="1"/>
</dbReference>
<evidence type="ECO:0000256" key="8">
    <source>
        <dbReference type="RuleBase" id="RU004506"/>
    </source>
</evidence>
<evidence type="ECO:0000256" key="4">
    <source>
        <dbReference type="ARBA" id="ARBA00022679"/>
    </source>
</evidence>
<dbReference type="InterPro" id="IPR010970">
    <property type="entry name" value="Cys_dSase_SufS"/>
</dbReference>
<dbReference type="STRING" id="39495.SAMN02745111_00677"/>
<dbReference type="EC" id="2.8.1.7" evidence="3 8"/>
<evidence type="ECO:0000256" key="1">
    <source>
        <dbReference type="ARBA" id="ARBA00001933"/>
    </source>
</evidence>
<dbReference type="NCBIfam" id="TIGR01979">
    <property type="entry name" value="sufS"/>
    <property type="match status" value="1"/>
</dbReference>
<reference evidence="10 11" key="1">
    <citation type="submission" date="2017-02" db="EMBL/GenBank/DDBJ databases">
        <authorList>
            <person name="Peterson S.W."/>
        </authorList>
    </citation>
    <scope>NUCLEOTIDE SEQUENCE [LARGE SCALE GENOMIC DNA]</scope>
    <source>
        <strain evidence="10 11">ATCC 35992</strain>
    </source>
</reference>
<dbReference type="GO" id="GO:0030170">
    <property type="term" value="F:pyridoxal phosphate binding"/>
    <property type="evidence" value="ECO:0007669"/>
    <property type="project" value="UniProtKB-UniRule"/>
</dbReference>
<evidence type="ECO:0000256" key="2">
    <source>
        <dbReference type="ARBA" id="ARBA00010447"/>
    </source>
</evidence>
<dbReference type="InterPro" id="IPR015422">
    <property type="entry name" value="PyrdxlP-dep_Trfase_small"/>
</dbReference>
<dbReference type="AlphaFoldDB" id="A0A1T4VCR9"/>
<gene>
    <name evidence="10" type="ORF">SAMN02745111_00677</name>
</gene>
<accession>A0A1T4VCR9</accession>
<dbReference type="Gene3D" id="3.40.640.10">
    <property type="entry name" value="Type I PLP-dependent aspartate aminotransferase-like (Major domain)"/>
    <property type="match status" value="1"/>
</dbReference>